<proteinExistence type="predicted"/>
<name>M2B6S9_9BACT</name>
<dbReference type="EMBL" id="ANMO01000080">
    <property type="protein sequence ID" value="EMB17919.1"/>
    <property type="molecule type" value="Genomic_DNA"/>
</dbReference>
<accession>M2B6S9</accession>
<evidence type="ECO:0000313" key="1">
    <source>
        <dbReference type="EMBL" id="EMB17919.1"/>
    </source>
</evidence>
<keyword evidence="2" id="KW-1185">Reference proteome</keyword>
<evidence type="ECO:0000313" key="2">
    <source>
        <dbReference type="Proteomes" id="UP000011529"/>
    </source>
</evidence>
<gene>
    <name evidence="1" type="ORF">RE6C_01380</name>
</gene>
<dbReference type="Proteomes" id="UP000011529">
    <property type="component" value="Unassembled WGS sequence"/>
</dbReference>
<comment type="caution">
    <text evidence="1">The sequence shown here is derived from an EMBL/GenBank/DDBJ whole genome shotgun (WGS) entry which is preliminary data.</text>
</comment>
<reference evidence="1" key="1">
    <citation type="submission" date="2012-11" db="EMBL/GenBank/DDBJ databases">
        <title>Permanent draft genomes of Rhodopirellula europaea strain SH398 and 6C.</title>
        <authorList>
            <person name="Richter M."/>
            <person name="Richter-Heitmann T."/>
            <person name="Frank C."/>
            <person name="Harder J."/>
            <person name="Glockner F.O."/>
        </authorList>
    </citation>
    <scope>NUCLEOTIDE SEQUENCE</scope>
    <source>
        <strain evidence="1">6C</strain>
    </source>
</reference>
<organism evidence="1 2">
    <name type="scientific">Rhodopirellula europaea 6C</name>
    <dbReference type="NCBI Taxonomy" id="1263867"/>
    <lineage>
        <taxon>Bacteria</taxon>
        <taxon>Pseudomonadati</taxon>
        <taxon>Planctomycetota</taxon>
        <taxon>Planctomycetia</taxon>
        <taxon>Pirellulales</taxon>
        <taxon>Pirellulaceae</taxon>
        <taxon>Rhodopirellula</taxon>
    </lineage>
</organism>
<protein>
    <submittedName>
        <fullName evidence="1">Uncharacterized protein</fullName>
    </submittedName>
</protein>
<dbReference type="PATRIC" id="fig|1263867.3.peg.1460"/>
<reference evidence="1" key="2">
    <citation type="journal article" date="2013" name="Mar. Genomics">
        <title>Expression of sulfatases in Rhodopirellula baltica and the diversity of sulfatases in the genus Rhodopirellula.</title>
        <authorList>
            <person name="Wegner C.E."/>
            <person name="Richter-Heitmann T."/>
            <person name="Klindworth A."/>
            <person name="Klockow C."/>
            <person name="Richter M."/>
            <person name="Achstetter T."/>
            <person name="Glockner F.O."/>
            <person name="Harder J."/>
        </authorList>
    </citation>
    <scope>NUCLEOTIDE SEQUENCE [LARGE SCALE GENOMIC DNA]</scope>
    <source>
        <strain evidence="1">6C</strain>
    </source>
</reference>
<dbReference type="AlphaFoldDB" id="M2B6S9"/>
<sequence length="40" mass="4541">MQTSPNPGESGYGEHASEFWRIRLRRTCFRILVNSATANS</sequence>